<organism evidence="2 3">
    <name type="scientific">Ditylenchus dipsaci</name>
    <dbReference type="NCBI Taxonomy" id="166011"/>
    <lineage>
        <taxon>Eukaryota</taxon>
        <taxon>Metazoa</taxon>
        <taxon>Ecdysozoa</taxon>
        <taxon>Nematoda</taxon>
        <taxon>Chromadorea</taxon>
        <taxon>Rhabditida</taxon>
        <taxon>Tylenchina</taxon>
        <taxon>Tylenchomorpha</taxon>
        <taxon>Sphaerularioidea</taxon>
        <taxon>Anguinidae</taxon>
        <taxon>Anguininae</taxon>
        <taxon>Ditylenchus</taxon>
    </lineage>
</organism>
<evidence type="ECO:0000313" key="2">
    <source>
        <dbReference type="Proteomes" id="UP000887574"/>
    </source>
</evidence>
<keyword evidence="1" id="KW-0175">Coiled coil</keyword>
<dbReference type="AlphaFoldDB" id="A0A915ELI9"/>
<sequence>MDKWLVGKTKMLKEACGLSADMNMLNNMVILLQMLENEYKDEEAKWINLNDTAGEVVRLSDNDAFCQQVVSNYR</sequence>
<evidence type="ECO:0000256" key="1">
    <source>
        <dbReference type="SAM" id="Coils"/>
    </source>
</evidence>
<dbReference type="Proteomes" id="UP000887574">
    <property type="component" value="Unplaced"/>
</dbReference>
<dbReference type="WBParaSite" id="jg7174">
    <property type="protein sequence ID" value="jg7174"/>
    <property type="gene ID" value="jg7174"/>
</dbReference>
<name>A0A915ELI9_9BILA</name>
<keyword evidence="2" id="KW-1185">Reference proteome</keyword>
<protein>
    <submittedName>
        <fullName evidence="3">Uncharacterized protein</fullName>
    </submittedName>
</protein>
<proteinExistence type="predicted"/>
<accession>A0A915ELI9</accession>
<evidence type="ECO:0000313" key="3">
    <source>
        <dbReference type="WBParaSite" id="jg7174"/>
    </source>
</evidence>
<reference evidence="3" key="1">
    <citation type="submission" date="2022-11" db="UniProtKB">
        <authorList>
            <consortium name="WormBaseParasite"/>
        </authorList>
    </citation>
    <scope>IDENTIFICATION</scope>
</reference>
<feature type="coiled-coil region" evidence="1">
    <location>
        <begin position="25"/>
        <end position="52"/>
    </location>
</feature>